<protein>
    <submittedName>
        <fullName evidence="1">Uncharacterized protein</fullName>
    </submittedName>
</protein>
<reference evidence="1" key="1">
    <citation type="submission" date="2013-12" db="EMBL/GenBank/DDBJ databases">
        <title>A Varibaculum cambriense genome reconstructed from a premature infant gut community with otherwise low bacterial novelty that shifts toward anaerobic metabolism during the third week of life.</title>
        <authorList>
            <person name="Brown C.T."/>
            <person name="Sharon I."/>
            <person name="Thomas B.C."/>
            <person name="Castelle C.J."/>
            <person name="Morowitz M.J."/>
            <person name="Banfield J.F."/>
        </authorList>
    </citation>
    <scope>NUCLEOTIDE SEQUENCE</scope>
</reference>
<sequence length="25" mass="2653">MFMTQLESAVAGVVTKEMKVVAIIG</sequence>
<name>W1XIR5_9ZZZZ</name>
<comment type="caution">
    <text evidence="1">The sequence shown here is derived from an EMBL/GenBank/DDBJ whole genome shotgun (WGS) entry which is preliminary data.</text>
</comment>
<evidence type="ECO:0000313" key="1">
    <source>
        <dbReference type="EMBL" id="ETJ28719.1"/>
    </source>
</evidence>
<organism evidence="1">
    <name type="scientific">human gut metagenome</name>
    <dbReference type="NCBI Taxonomy" id="408170"/>
    <lineage>
        <taxon>unclassified sequences</taxon>
        <taxon>metagenomes</taxon>
        <taxon>organismal metagenomes</taxon>
    </lineage>
</organism>
<feature type="non-terminal residue" evidence="1">
    <location>
        <position position="25"/>
    </location>
</feature>
<dbReference type="AlphaFoldDB" id="W1XIR5"/>
<gene>
    <name evidence="1" type="ORF">Q604_UNBC16655G0001</name>
</gene>
<proteinExistence type="predicted"/>
<dbReference type="EMBL" id="AZMM01016655">
    <property type="protein sequence ID" value="ETJ28719.1"/>
    <property type="molecule type" value="Genomic_DNA"/>
</dbReference>
<accession>W1XIR5</accession>